<feature type="transmembrane region" description="Helical" evidence="7">
    <location>
        <begin position="90"/>
        <end position="111"/>
    </location>
</feature>
<evidence type="ECO:0000256" key="4">
    <source>
        <dbReference type="ARBA" id="ARBA00022692"/>
    </source>
</evidence>
<evidence type="ECO:0000256" key="1">
    <source>
        <dbReference type="ARBA" id="ARBA00004651"/>
    </source>
</evidence>
<dbReference type="PANTHER" id="PTHR30193">
    <property type="entry name" value="ABC TRANSPORTER PERMEASE PROTEIN"/>
    <property type="match status" value="1"/>
</dbReference>
<dbReference type="InterPro" id="IPR000515">
    <property type="entry name" value="MetI-like"/>
</dbReference>
<keyword evidence="4 7" id="KW-0812">Transmembrane</keyword>
<evidence type="ECO:0000259" key="8">
    <source>
        <dbReference type="PROSITE" id="PS50928"/>
    </source>
</evidence>
<evidence type="ECO:0000256" key="7">
    <source>
        <dbReference type="RuleBase" id="RU363032"/>
    </source>
</evidence>
<evidence type="ECO:0000256" key="6">
    <source>
        <dbReference type="ARBA" id="ARBA00023136"/>
    </source>
</evidence>
<dbReference type="SUPFAM" id="SSF161098">
    <property type="entry name" value="MetI-like"/>
    <property type="match status" value="1"/>
</dbReference>
<dbReference type="GO" id="GO:0055085">
    <property type="term" value="P:transmembrane transport"/>
    <property type="evidence" value="ECO:0007669"/>
    <property type="project" value="InterPro"/>
</dbReference>
<evidence type="ECO:0000256" key="3">
    <source>
        <dbReference type="ARBA" id="ARBA00022475"/>
    </source>
</evidence>
<evidence type="ECO:0000256" key="5">
    <source>
        <dbReference type="ARBA" id="ARBA00022989"/>
    </source>
</evidence>
<reference evidence="9 10" key="1">
    <citation type="submission" date="2020-07" db="EMBL/GenBank/DDBJ databases">
        <authorList>
            <person name="Feng H."/>
        </authorList>
    </citation>
    <scope>NUCLEOTIDE SEQUENCE [LARGE SCALE GENOMIC DNA]</scope>
    <source>
        <strain evidence="10">s-10</strain>
    </source>
</reference>
<dbReference type="CDD" id="cd06261">
    <property type="entry name" value="TM_PBP2"/>
    <property type="match status" value="1"/>
</dbReference>
<feature type="domain" description="ABC transmembrane type-1" evidence="8">
    <location>
        <begin position="86"/>
        <end position="298"/>
    </location>
</feature>
<dbReference type="Gene3D" id="1.10.3720.10">
    <property type="entry name" value="MetI-like"/>
    <property type="match status" value="1"/>
</dbReference>
<dbReference type="EMBL" id="JACEIQ010000004">
    <property type="protein sequence ID" value="MBA4493835.1"/>
    <property type="molecule type" value="Genomic_DNA"/>
</dbReference>
<proteinExistence type="inferred from homology"/>
<dbReference type="Proteomes" id="UP000535491">
    <property type="component" value="Unassembled WGS sequence"/>
</dbReference>
<keyword evidence="2 7" id="KW-0813">Transport</keyword>
<feature type="transmembrane region" description="Helical" evidence="7">
    <location>
        <begin position="277"/>
        <end position="299"/>
    </location>
</feature>
<gene>
    <name evidence="9" type="ORF">H1191_05890</name>
</gene>
<name>A0A7W2A7Q4_9BACL</name>
<dbReference type="Pfam" id="PF00528">
    <property type="entry name" value="BPD_transp_1"/>
    <property type="match status" value="1"/>
</dbReference>
<sequence length="309" mass="34759">MEAARKSETGTTVYIETEKESLLSKWQSYLYVAPAILTFLIFFLFPIGYLFYLSFTSWNLISPDKEFVGLDNYRELFSSKEFHEVLINTLIYTFATVALSLVISLAFALLLNRKGMLPAFIQGAIFSPHVISLVSISLLWLWMMDPQYGLLNAALELIGLPKLQWLASTDTALLSLIVVGVWKVVGYNTLIFIAGLQSIPQEVYEAAALDDAGPWSVLTRITIPLLSPTIFFLLVISTISSFQVFDTVSIMTQGGPANSTNMLVFYIYQYGFDFFKIGYASAAAIILLVFVGLLTIFHFRLLARRVHYR</sequence>
<keyword evidence="6 7" id="KW-0472">Membrane</keyword>
<keyword evidence="5 7" id="KW-1133">Transmembrane helix</keyword>
<dbReference type="InterPro" id="IPR051393">
    <property type="entry name" value="ABC_transporter_permease"/>
</dbReference>
<dbReference type="RefSeq" id="WP_181751081.1">
    <property type="nucleotide sequence ID" value="NZ_JACEIQ010000004.1"/>
</dbReference>
<accession>A0A7W2A7Q4</accession>
<dbReference type="AlphaFoldDB" id="A0A7W2A7Q4"/>
<dbReference type="PANTHER" id="PTHR30193:SF37">
    <property type="entry name" value="INNER MEMBRANE ABC TRANSPORTER PERMEASE PROTEIN YCJO"/>
    <property type="match status" value="1"/>
</dbReference>
<feature type="transmembrane region" description="Helical" evidence="7">
    <location>
        <begin position="225"/>
        <end position="245"/>
    </location>
</feature>
<feature type="transmembrane region" description="Helical" evidence="7">
    <location>
        <begin position="123"/>
        <end position="143"/>
    </location>
</feature>
<dbReference type="PROSITE" id="PS50928">
    <property type="entry name" value="ABC_TM1"/>
    <property type="match status" value="1"/>
</dbReference>
<protein>
    <submittedName>
        <fullName evidence="9">Sugar ABC transporter permease</fullName>
    </submittedName>
</protein>
<comment type="similarity">
    <text evidence="7">Belongs to the binding-protein-dependent transport system permease family.</text>
</comment>
<evidence type="ECO:0000313" key="9">
    <source>
        <dbReference type="EMBL" id="MBA4493835.1"/>
    </source>
</evidence>
<comment type="subcellular location">
    <subcellularLocation>
        <location evidence="1 7">Cell membrane</location>
        <topology evidence="1 7">Multi-pass membrane protein</topology>
    </subcellularLocation>
</comment>
<keyword evidence="3" id="KW-1003">Cell membrane</keyword>
<organism evidence="9 10">
    <name type="scientific">Paenactinomyces guangxiensis</name>
    <dbReference type="NCBI Taxonomy" id="1490290"/>
    <lineage>
        <taxon>Bacteria</taxon>
        <taxon>Bacillati</taxon>
        <taxon>Bacillota</taxon>
        <taxon>Bacilli</taxon>
        <taxon>Bacillales</taxon>
        <taxon>Thermoactinomycetaceae</taxon>
        <taxon>Paenactinomyces</taxon>
    </lineage>
</organism>
<evidence type="ECO:0000313" key="10">
    <source>
        <dbReference type="Proteomes" id="UP000535491"/>
    </source>
</evidence>
<keyword evidence="10" id="KW-1185">Reference proteome</keyword>
<feature type="transmembrane region" description="Helical" evidence="7">
    <location>
        <begin position="29"/>
        <end position="52"/>
    </location>
</feature>
<evidence type="ECO:0000256" key="2">
    <source>
        <dbReference type="ARBA" id="ARBA00022448"/>
    </source>
</evidence>
<comment type="caution">
    <text evidence="9">The sequence shown here is derived from an EMBL/GenBank/DDBJ whole genome shotgun (WGS) entry which is preliminary data.</text>
</comment>
<dbReference type="GO" id="GO:0005886">
    <property type="term" value="C:plasma membrane"/>
    <property type="evidence" value="ECO:0007669"/>
    <property type="project" value="UniProtKB-SubCell"/>
</dbReference>
<dbReference type="InterPro" id="IPR035906">
    <property type="entry name" value="MetI-like_sf"/>
</dbReference>